<dbReference type="AlphaFoldDB" id="A0A1X7DNI7"/>
<proteinExistence type="predicted"/>
<reference evidence="3" key="1">
    <citation type="submission" date="2017-04" db="EMBL/GenBank/DDBJ databases">
        <authorList>
            <person name="Varghese N."/>
            <person name="Submissions S."/>
        </authorList>
    </citation>
    <scope>NUCLEOTIDE SEQUENCE [LARGE SCALE GENOMIC DNA]</scope>
    <source>
        <strain evidence="3">NIO-1021</strain>
    </source>
</reference>
<feature type="region of interest" description="Disordered" evidence="1">
    <location>
        <begin position="85"/>
        <end position="150"/>
    </location>
</feature>
<gene>
    <name evidence="2" type="ORF">SAMN06296028_11330</name>
</gene>
<evidence type="ECO:0000313" key="3">
    <source>
        <dbReference type="Proteomes" id="UP000192929"/>
    </source>
</evidence>
<keyword evidence="3" id="KW-1185">Reference proteome</keyword>
<accession>A0A1X7DNI7</accession>
<dbReference type="RefSeq" id="WP_240505727.1">
    <property type="nucleotide sequence ID" value="NZ_FXAC01000013.1"/>
</dbReference>
<dbReference type="Proteomes" id="UP000192929">
    <property type="component" value="Unassembled WGS sequence"/>
</dbReference>
<evidence type="ECO:0000313" key="2">
    <source>
        <dbReference type="EMBL" id="SMF18680.1"/>
    </source>
</evidence>
<organism evidence="2 3">
    <name type="scientific">Kocuria marina subsp. indica</name>
    <dbReference type="NCBI Taxonomy" id="1049583"/>
    <lineage>
        <taxon>Bacteria</taxon>
        <taxon>Bacillati</taxon>
        <taxon>Actinomycetota</taxon>
        <taxon>Actinomycetes</taxon>
        <taxon>Micrococcales</taxon>
        <taxon>Micrococcaceae</taxon>
        <taxon>Kocuria</taxon>
    </lineage>
</organism>
<evidence type="ECO:0000256" key="1">
    <source>
        <dbReference type="SAM" id="MobiDB-lite"/>
    </source>
</evidence>
<sequence>MGFDLLGSLDPQRPAPDDAAPRPRAAAPEAVCSRRGCSRPPQWTLLWNNPRVHTPERRKAWLACDEHREHLADFLGQRGFLKTITPFEAPDDATPDAATGQDSPSRTSPGDPAGEESPHKDSPHEPGAGDGRAEAGDSAVVRSEGSGRTH</sequence>
<name>A0A1X7DNI7_9MICC</name>
<protein>
    <recommendedName>
        <fullName evidence="4">Acetone carboxylase</fullName>
    </recommendedName>
</protein>
<dbReference type="EMBL" id="FXAC01000013">
    <property type="protein sequence ID" value="SMF18680.1"/>
    <property type="molecule type" value="Genomic_DNA"/>
</dbReference>
<evidence type="ECO:0008006" key="4">
    <source>
        <dbReference type="Google" id="ProtNLM"/>
    </source>
</evidence>
<feature type="region of interest" description="Disordered" evidence="1">
    <location>
        <begin position="1"/>
        <end position="54"/>
    </location>
</feature>